<proteinExistence type="predicted"/>
<evidence type="ECO:0000313" key="3">
    <source>
        <dbReference type="EMBL" id="MFC4698944.1"/>
    </source>
</evidence>
<dbReference type="Proteomes" id="UP001595897">
    <property type="component" value="Unassembled WGS sequence"/>
</dbReference>
<keyword evidence="2" id="KW-0347">Helicase</keyword>
<evidence type="ECO:0000256" key="1">
    <source>
        <dbReference type="ARBA" id="ARBA00022801"/>
    </source>
</evidence>
<dbReference type="EMBL" id="JBHSGU010000002">
    <property type="protein sequence ID" value="MFC4698944.1"/>
    <property type="molecule type" value="Genomic_DNA"/>
</dbReference>
<dbReference type="PANTHER" id="PTHR43519:SF1">
    <property type="entry name" value="ATP-DEPENDENT RNA HELICASE HRPB"/>
    <property type="match status" value="1"/>
</dbReference>
<evidence type="ECO:0000256" key="2">
    <source>
        <dbReference type="ARBA" id="ARBA00022806"/>
    </source>
</evidence>
<keyword evidence="4" id="KW-1185">Reference proteome</keyword>
<dbReference type="PANTHER" id="PTHR43519">
    <property type="entry name" value="ATP-DEPENDENT RNA HELICASE HRPB"/>
    <property type="match status" value="1"/>
</dbReference>
<gene>
    <name evidence="3" type="ORF">ACFO4O_02060</name>
</gene>
<evidence type="ECO:0008006" key="5">
    <source>
        <dbReference type="Google" id="ProtNLM"/>
    </source>
</evidence>
<sequence length="118" mass="12546">MTKSNLPIREVFESLVAALSAGNAVVQAPPGAGKSTALPLFLLEQALFSPHKIIMLQPRKVAARSIANYLASLLNEKVVKAWVIRCAVRAALAQTPALRLLPKVCLLGCCNQTQSSPA</sequence>
<keyword evidence="1" id="KW-0378">Hydrolase</keyword>
<organism evidence="3 4">
    <name type="scientific">Glaciecola siphonariae</name>
    <dbReference type="NCBI Taxonomy" id="521012"/>
    <lineage>
        <taxon>Bacteria</taxon>
        <taxon>Pseudomonadati</taxon>
        <taxon>Pseudomonadota</taxon>
        <taxon>Gammaproteobacteria</taxon>
        <taxon>Alteromonadales</taxon>
        <taxon>Alteromonadaceae</taxon>
        <taxon>Glaciecola</taxon>
    </lineage>
</organism>
<reference evidence="4" key="1">
    <citation type="journal article" date="2019" name="Int. J. Syst. Evol. Microbiol.">
        <title>The Global Catalogue of Microorganisms (GCM) 10K type strain sequencing project: providing services to taxonomists for standard genome sequencing and annotation.</title>
        <authorList>
            <consortium name="The Broad Institute Genomics Platform"/>
            <consortium name="The Broad Institute Genome Sequencing Center for Infectious Disease"/>
            <person name="Wu L."/>
            <person name="Ma J."/>
        </authorList>
    </citation>
    <scope>NUCLEOTIDE SEQUENCE [LARGE SCALE GENOMIC DNA]</scope>
    <source>
        <strain evidence="4">KACC 12507</strain>
    </source>
</reference>
<keyword evidence="2" id="KW-0547">Nucleotide-binding</keyword>
<protein>
    <recommendedName>
        <fullName evidence="5">ATP-dependent helicase HrpB</fullName>
    </recommendedName>
</protein>
<dbReference type="InterPro" id="IPR027417">
    <property type="entry name" value="P-loop_NTPase"/>
</dbReference>
<accession>A0ABV9LS66</accession>
<dbReference type="RefSeq" id="WP_382408327.1">
    <property type="nucleotide sequence ID" value="NZ_JBHSGU010000002.1"/>
</dbReference>
<name>A0ABV9LS66_9ALTE</name>
<dbReference type="SUPFAM" id="SSF52540">
    <property type="entry name" value="P-loop containing nucleoside triphosphate hydrolases"/>
    <property type="match status" value="1"/>
</dbReference>
<evidence type="ECO:0000313" key="4">
    <source>
        <dbReference type="Proteomes" id="UP001595897"/>
    </source>
</evidence>
<dbReference type="Gene3D" id="3.40.50.300">
    <property type="entry name" value="P-loop containing nucleotide triphosphate hydrolases"/>
    <property type="match status" value="1"/>
</dbReference>
<comment type="caution">
    <text evidence="3">The sequence shown here is derived from an EMBL/GenBank/DDBJ whole genome shotgun (WGS) entry which is preliminary data.</text>
</comment>
<keyword evidence="2" id="KW-0067">ATP-binding</keyword>